<keyword evidence="8 16" id="KW-0375">Hydrogen ion transport</keyword>
<dbReference type="SUPFAM" id="SSF81665">
    <property type="entry name" value="Calcium ATPase, transmembrane domain M"/>
    <property type="match status" value="1"/>
</dbReference>
<dbReference type="InterPro" id="IPR036412">
    <property type="entry name" value="HAD-like_sf"/>
</dbReference>
<keyword evidence="3 16" id="KW-0813">Transport</keyword>
<evidence type="ECO:0000256" key="13">
    <source>
        <dbReference type="ARBA" id="ARBA00023065"/>
    </source>
</evidence>
<dbReference type="GeneID" id="111278793"/>
<name>A0A6P5WZ02_DURZI</name>
<sequence>MADKSISLEEIKNETVDLERIPVEEVFQQLKCTKEGLSSEEGQKRLHIFGPNKLEEKKESKLLKFLGFMWNPLSWVMEIAAIMAICLANGGGKPPDWQDFVGIVTLLVINSTISFIEENNAGNAAAALMASLAPKTKVLRDGKWCEQEAAILVPGDIISIKLGDVIPADARLLEGDPLKIDQSALTGESLPVTKIPGDEVFSGSTVKQGEIEAVVIATGVHTFFGKAAHLVDSTNNVGHFQQVLTAIGNFCICSIAVGMIIEIVVMYPIQHRRYRDGIDNLLVLLIGGIPIAMPTVLSVTMAIGSHRLSQQGAITKRMTAIEEMAGMDVLCSDKTGTLTLNKLTVDKSMIEVFTKNVDKDMVILHAARASRVENQDAIDACIVGMLGDPKEARAGVTEVHFLPFNPVDKRTAMTYIESDGSWHRVSKGAPEQIIDLCNLREDVKKRAHDIIAKFADRGLRSLAVAKQIVPEKTKESKGEPWEFVGLLPLFDPPRHDSAETIRRALSLGVNVKMITGDQLAIGKETGRRLGMGTNMYPSSALLGQNKDETIDTIGVDELIEKADGFAGVFPEHKYEIVRRLQERKHICGMTGDGVNDAPALKKADIGIAVADATDAARGASDIVLTEPGLSVIVSAVLTSRAIFQRMKNYTIYAVSITIRIVLGFMLLALIWKFDFSPFMVLVIAILNDGTIMTISKDRVKPSPMPDSWKLKEIFATGIVLGAYLACMTVVFFWAAQESDFFPDKFGVKSIMNNQEELTAAVYLQVSIVSQALIFVTRSRSWSFVERPGLLLVTAFILAQLVATVIAVYANWGFARMKGIGWGWAGVIWIYSIVFYIPLDVIKFLIRYSLSGKAWDNLLQNKTAFTTKKDYGKGEREAQWAMAQRTLHGLTPPELTELYNEKSNYRELSEIAEQARKRAEVARLRELHTLKGHVESVVKLKGLDIDTIQQHYTV</sequence>
<dbReference type="InterPro" id="IPR059000">
    <property type="entry name" value="ATPase_P-type_domA"/>
</dbReference>
<dbReference type="EC" id="7.1.2.1" evidence="16"/>
<dbReference type="RefSeq" id="XP_022721158.1">
    <property type="nucleotide sequence ID" value="XM_022865423.1"/>
</dbReference>
<evidence type="ECO:0000256" key="6">
    <source>
        <dbReference type="ARBA" id="ARBA00022723"/>
    </source>
</evidence>
<accession>A0A6P5WZ02</accession>
<feature type="transmembrane region" description="Helical" evidence="16">
    <location>
        <begin position="821"/>
        <end position="845"/>
    </location>
</feature>
<dbReference type="PRINTS" id="PR00119">
    <property type="entry name" value="CATATPASE"/>
</dbReference>
<dbReference type="NCBIfam" id="TIGR01494">
    <property type="entry name" value="ATPase_P-type"/>
    <property type="match status" value="2"/>
</dbReference>
<evidence type="ECO:0000256" key="1">
    <source>
        <dbReference type="ARBA" id="ARBA00004141"/>
    </source>
</evidence>
<dbReference type="SMART" id="SM00831">
    <property type="entry name" value="Cation_ATPase_N"/>
    <property type="match status" value="1"/>
</dbReference>
<dbReference type="GO" id="GO:0016887">
    <property type="term" value="F:ATP hydrolysis activity"/>
    <property type="evidence" value="ECO:0007669"/>
    <property type="project" value="InterPro"/>
</dbReference>
<keyword evidence="14 16" id="KW-0472">Membrane</keyword>
<dbReference type="InterPro" id="IPR018303">
    <property type="entry name" value="ATPase_P-typ_P_site"/>
</dbReference>
<dbReference type="Gene3D" id="6.10.140.890">
    <property type="match status" value="1"/>
</dbReference>
<dbReference type="FunFam" id="3.40.50.1000:FF:000211">
    <property type="entry name" value="Plasma membrane ATPase"/>
    <property type="match status" value="1"/>
</dbReference>
<evidence type="ECO:0000256" key="12">
    <source>
        <dbReference type="ARBA" id="ARBA00022989"/>
    </source>
</evidence>
<dbReference type="Proteomes" id="UP000515121">
    <property type="component" value="Unplaced"/>
</dbReference>
<evidence type="ECO:0000256" key="15">
    <source>
        <dbReference type="ARBA" id="ARBA00048122"/>
    </source>
</evidence>
<dbReference type="CDD" id="cd02076">
    <property type="entry name" value="P-type_ATPase_H"/>
    <property type="match status" value="1"/>
</dbReference>
<dbReference type="Gene3D" id="3.40.50.1000">
    <property type="entry name" value="HAD superfamily/HAD-like"/>
    <property type="match status" value="1"/>
</dbReference>
<feature type="transmembrane region" description="Helical" evidence="16">
    <location>
        <begin position="649"/>
        <end position="671"/>
    </location>
</feature>
<organism evidence="18 19">
    <name type="scientific">Durio zibethinus</name>
    <name type="common">Durian</name>
    <dbReference type="NCBI Taxonomy" id="66656"/>
    <lineage>
        <taxon>Eukaryota</taxon>
        <taxon>Viridiplantae</taxon>
        <taxon>Streptophyta</taxon>
        <taxon>Embryophyta</taxon>
        <taxon>Tracheophyta</taxon>
        <taxon>Spermatophyta</taxon>
        <taxon>Magnoliopsida</taxon>
        <taxon>eudicotyledons</taxon>
        <taxon>Gunneridae</taxon>
        <taxon>Pentapetalae</taxon>
        <taxon>rosids</taxon>
        <taxon>malvids</taxon>
        <taxon>Malvales</taxon>
        <taxon>Malvaceae</taxon>
        <taxon>Helicteroideae</taxon>
        <taxon>Durio</taxon>
    </lineage>
</organism>
<feature type="domain" description="Cation-transporting P-type ATPase N-terminal" evidence="17">
    <location>
        <begin position="17"/>
        <end position="89"/>
    </location>
</feature>
<keyword evidence="7 16" id="KW-0547">Nucleotide-binding</keyword>
<keyword evidence="11 16" id="KW-1278">Translocase</keyword>
<feature type="transmembrane region" description="Helical" evidence="16">
    <location>
        <begin position="714"/>
        <end position="735"/>
    </location>
</feature>
<reference evidence="19" key="1">
    <citation type="submission" date="2025-08" db="UniProtKB">
        <authorList>
            <consortium name="RefSeq"/>
        </authorList>
    </citation>
    <scope>IDENTIFICATION</scope>
    <source>
        <tissue evidence="19">Fruit stalk</tissue>
    </source>
</reference>
<keyword evidence="10 16" id="KW-0460">Magnesium</keyword>
<dbReference type="InterPro" id="IPR023299">
    <property type="entry name" value="ATPase_P-typ_cyto_dom_N"/>
</dbReference>
<evidence type="ECO:0000256" key="10">
    <source>
        <dbReference type="ARBA" id="ARBA00022842"/>
    </source>
</evidence>
<dbReference type="AlphaFoldDB" id="A0A6P5WZ02"/>
<dbReference type="GO" id="GO:0046872">
    <property type="term" value="F:metal ion binding"/>
    <property type="evidence" value="ECO:0007669"/>
    <property type="project" value="UniProtKB-KW"/>
</dbReference>
<evidence type="ECO:0000256" key="2">
    <source>
        <dbReference type="ARBA" id="ARBA00008804"/>
    </source>
</evidence>
<dbReference type="GO" id="GO:0005886">
    <property type="term" value="C:plasma membrane"/>
    <property type="evidence" value="ECO:0007669"/>
    <property type="project" value="UniProtKB-SubCell"/>
</dbReference>
<feature type="transmembrane region" description="Helical" evidence="16">
    <location>
        <begin position="757"/>
        <end position="776"/>
    </location>
</feature>
<dbReference type="PRINTS" id="PR00120">
    <property type="entry name" value="HATPASE"/>
</dbReference>
<feature type="transmembrane region" description="Helical" evidence="16">
    <location>
        <begin position="677"/>
        <end position="694"/>
    </location>
</feature>
<evidence type="ECO:0000256" key="4">
    <source>
        <dbReference type="ARBA" id="ARBA00022553"/>
    </source>
</evidence>
<dbReference type="SFLD" id="SFLDS00003">
    <property type="entry name" value="Haloacid_Dehalogenase"/>
    <property type="match status" value="1"/>
</dbReference>
<evidence type="ECO:0000259" key="17">
    <source>
        <dbReference type="SMART" id="SM00831"/>
    </source>
</evidence>
<evidence type="ECO:0000313" key="19">
    <source>
        <dbReference type="RefSeq" id="XP_022721158.1"/>
    </source>
</evidence>
<gene>
    <name evidence="19" type="primary">LOC111278793</name>
</gene>
<evidence type="ECO:0000256" key="9">
    <source>
        <dbReference type="ARBA" id="ARBA00022840"/>
    </source>
</evidence>
<proteinExistence type="inferred from homology"/>
<keyword evidence="6" id="KW-0479">Metal-binding</keyword>
<dbReference type="InterPro" id="IPR008250">
    <property type="entry name" value="ATPase_P-typ_transduc_dom_A_sf"/>
</dbReference>
<dbReference type="FunFam" id="3.40.1110.10:FF:000004">
    <property type="entry name" value="Plasma membrane ATPase"/>
    <property type="match status" value="1"/>
</dbReference>
<keyword evidence="12 16" id="KW-1133">Transmembrane helix</keyword>
<dbReference type="Pfam" id="PF00122">
    <property type="entry name" value="E1-E2_ATPase"/>
    <property type="match status" value="1"/>
</dbReference>
<comment type="subcellular location">
    <subcellularLocation>
        <location evidence="16">Cell membrane</location>
        <topology evidence="16">Multi-pass membrane protein</topology>
    </subcellularLocation>
    <subcellularLocation>
        <location evidence="1">Membrane</location>
        <topology evidence="1">Multi-pass membrane protein</topology>
    </subcellularLocation>
</comment>
<dbReference type="SFLD" id="SFLDF00027">
    <property type="entry name" value="p-type_atpase"/>
    <property type="match status" value="1"/>
</dbReference>
<dbReference type="SFLD" id="SFLDG00002">
    <property type="entry name" value="C1.7:_P-type_atpase_like"/>
    <property type="match status" value="1"/>
</dbReference>
<dbReference type="NCBIfam" id="TIGR01647">
    <property type="entry name" value="ATPase-IIIA_H"/>
    <property type="match status" value="1"/>
</dbReference>
<dbReference type="FunFam" id="2.70.150.10:FF:000004">
    <property type="entry name" value="Plasma membrane ATPase"/>
    <property type="match status" value="1"/>
</dbReference>
<comment type="similarity">
    <text evidence="2 16">Belongs to the cation transport ATPase (P-type) (TC 3.A.3) family. Type IIIA subfamily.</text>
</comment>
<dbReference type="GO" id="GO:0005524">
    <property type="term" value="F:ATP binding"/>
    <property type="evidence" value="ECO:0007669"/>
    <property type="project" value="UniProtKB-UniRule"/>
</dbReference>
<protein>
    <recommendedName>
        <fullName evidence="16">Plasma membrane ATPase</fullName>
        <ecNumber evidence="16">7.1.2.1</ecNumber>
    </recommendedName>
</protein>
<dbReference type="InterPro" id="IPR023298">
    <property type="entry name" value="ATPase_P-typ_TM_dom_sf"/>
</dbReference>
<dbReference type="InterPro" id="IPR004014">
    <property type="entry name" value="ATPase_P-typ_cation-transptr_N"/>
</dbReference>
<dbReference type="GO" id="GO:0008553">
    <property type="term" value="F:P-type proton-exporting transporter activity"/>
    <property type="evidence" value="ECO:0007669"/>
    <property type="project" value="UniProtKB-UniRule"/>
</dbReference>
<keyword evidence="9 16" id="KW-0067">ATP-binding</keyword>
<evidence type="ECO:0000256" key="3">
    <source>
        <dbReference type="ARBA" id="ARBA00022448"/>
    </source>
</evidence>
<keyword evidence="5 16" id="KW-0812">Transmembrane</keyword>
<comment type="catalytic activity">
    <reaction evidence="15 16">
        <text>ATP + H2O + H(+)(in) = ADP + phosphate + 2 H(+)(out)</text>
        <dbReference type="Rhea" id="RHEA:20852"/>
        <dbReference type="ChEBI" id="CHEBI:15377"/>
        <dbReference type="ChEBI" id="CHEBI:15378"/>
        <dbReference type="ChEBI" id="CHEBI:30616"/>
        <dbReference type="ChEBI" id="CHEBI:43474"/>
        <dbReference type="ChEBI" id="CHEBI:456216"/>
        <dbReference type="EC" id="7.1.2.1"/>
    </reaction>
</comment>
<dbReference type="PROSITE" id="PS00154">
    <property type="entry name" value="ATPASE_E1_E2"/>
    <property type="match status" value="1"/>
</dbReference>
<evidence type="ECO:0000256" key="14">
    <source>
        <dbReference type="ARBA" id="ARBA00023136"/>
    </source>
</evidence>
<feature type="transmembrane region" description="Helical" evidence="16">
    <location>
        <begin position="281"/>
        <end position="303"/>
    </location>
</feature>
<dbReference type="Gene3D" id="3.40.1110.10">
    <property type="entry name" value="Calcium-transporting ATPase, cytoplasmic domain N"/>
    <property type="match status" value="1"/>
</dbReference>
<dbReference type="InterPro" id="IPR006534">
    <property type="entry name" value="P-type_ATPase_IIIA"/>
</dbReference>
<dbReference type="GO" id="GO:0120029">
    <property type="term" value="P:proton export across plasma membrane"/>
    <property type="evidence" value="ECO:0007669"/>
    <property type="project" value="UniProtKB-UniRule"/>
</dbReference>
<feature type="transmembrane region" description="Helical" evidence="16">
    <location>
        <begin position="788"/>
        <end position="809"/>
    </location>
</feature>
<dbReference type="InterPro" id="IPR023214">
    <property type="entry name" value="HAD_sf"/>
</dbReference>
<keyword evidence="4" id="KW-0597">Phosphoprotein</keyword>
<dbReference type="SUPFAM" id="SSF56784">
    <property type="entry name" value="HAD-like"/>
    <property type="match status" value="1"/>
</dbReference>
<keyword evidence="13 16" id="KW-0406">Ion transport</keyword>
<dbReference type="FunFam" id="1.20.1110.10:FF:000045">
    <property type="entry name" value="ATPase 4 plasma membrane-type"/>
    <property type="match status" value="1"/>
</dbReference>
<keyword evidence="18" id="KW-1185">Reference proteome</keyword>
<dbReference type="SUPFAM" id="SSF81653">
    <property type="entry name" value="Calcium ATPase, transduction domain A"/>
    <property type="match status" value="1"/>
</dbReference>
<dbReference type="Pfam" id="PF00702">
    <property type="entry name" value="Hydrolase"/>
    <property type="match status" value="1"/>
</dbReference>
<dbReference type="PANTHER" id="PTHR42861">
    <property type="entry name" value="CALCIUM-TRANSPORTING ATPASE"/>
    <property type="match status" value="1"/>
</dbReference>
<dbReference type="InterPro" id="IPR044492">
    <property type="entry name" value="P_typ_ATPase_HD_dom"/>
</dbReference>
<evidence type="ECO:0000256" key="5">
    <source>
        <dbReference type="ARBA" id="ARBA00022692"/>
    </source>
</evidence>
<dbReference type="Pfam" id="PF00690">
    <property type="entry name" value="Cation_ATPase_N"/>
    <property type="match status" value="1"/>
</dbReference>
<dbReference type="InterPro" id="IPR001757">
    <property type="entry name" value="P_typ_ATPase"/>
</dbReference>
<feature type="transmembrane region" description="Helical" evidence="16">
    <location>
        <begin position="243"/>
        <end position="269"/>
    </location>
</feature>
<evidence type="ECO:0000313" key="18">
    <source>
        <dbReference type="Proteomes" id="UP000515121"/>
    </source>
</evidence>
<dbReference type="Gene3D" id="1.20.1110.10">
    <property type="entry name" value="Calcium-transporting ATPase, transmembrane domain"/>
    <property type="match status" value="1"/>
</dbReference>
<evidence type="ECO:0000256" key="7">
    <source>
        <dbReference type="ARBA" id="ARBA00022741"/>
    </source>
</evidence>
<evidence type="ECO:0000256" key="16">
    <source>
        <dbReference type="RuleBase" id="RU362083"/>
    </source>
</evidence>
<dbReference type="Gene3D" id="2.70.150.10">
    <property type="entry name" value="Calcium-transporting ATPase, cytoplasmic transduction domain A"/>
    <property type="match status" value="1"/>
</dbReference>
<evidence type="ECO:0000256" key="8">
    <source>
        <dbReference type="ARBA" id="ARBA00022781"/>
    </source>
</evidence>
<evidence type="ECO:0000256" key="11">
    <source>
        <dbReference type="ARBA" id="ARBA00022967"/>
    </source>
</evidence>